<evidence type="ECO:0000313" key="2">
    <source>
        <dbReference type="Proteomes" id="UP000824588"/>
    </source>
</evidence>
<reference evidence="1 2" key="1">
    <citation type="journal article" date="2022" name="Int. J. Syst. Evol. Microbiol.">
        <title>Pseudomonas germanica sp. nov., isolated from Iris germanica rhizomes.</title>
        <authorList>
            <person name="Atanasov K.E."/>
            <person name="Galbis D.M."/>
            <person name="Gallego J."/>
            <person name="Serpico A."/>
            <person name="Bosch M."/>
            <person name="Altabella T."/>
            <person name="Ferrer A."/>
        </authorList>
    </citation>
    <scope>NUCLEOTIDE SEQUENCE [LARGE SCALE GENOMIC DNA]</scope>
    <source>
        <strain evidence="1 2">FIT28</strain>
    </source>
</reference>
<proteinExistence type="predicted"/>
<evidence type="ECO:0008006" key="3">
    <source>
        <dbReference type="Google" id="ProtNLM"/>
    </source>
</evidence>
<evidence type="ECO:0000313" key="1">
    <source>
        <dbReference type="EMBL" id="QYY82142.1"/>
    </source>
</evidence>
<dbReference type="EMBL" id="CP071586">
    <property type="protein sequence ID" value="QYY82142.1"/>
    <property type="molecule type" value="Genomic_DNA"/>
</dbReference>
<sequence>MELKDFIKSSLCQISEAILEASAELKDTDAVVNPTRMQANTDSSQAYGRTLAENEISRLEGTRIVEKIEFDVAVTTEAATQRGGGIKISIASVGLKADGSVEDKASAASRIKFSIPMVFPSRRGASKAGS</sequence>
<keyword evidence="2" id="KW-1185">Reference proteome</keyword>
<dbReference type="Proteomes" id="UP000824588">
    <property type="component" value="Chromosome"/>
</dbReference>
<dbReference type="RefSeq" id="WP_220557247.1">
    <property type="nucleotide sequence ID" value="NZ_CP071586.1"/>
</dbReference>
<organism evidence="1 2">
    <name type="scientific">Pseudomonas germanica</name>
    <dbReference type="NCBI Taxonomy" id="2815720"/>
    <lineage>
        <taxon>Bacteria</taxon>
        <taxon>Pseudomonadati</taxon>
        <taxon>Pseudomonadota</taxon>
        <taxon>Gammaproteobacteria</taxon>
        <taxon>Pseudomonadales</taxon>
        <taxon>Pseudomonadaceae</taxon>
        <taxon>Pseudomonas</taxon>
    </lineage>
</organism>
<name>A0ABX8YQJ9_9PSED</name>
<gene>
    <name evidence="1" type="ORF">J0G10_01415</name>
</gene>
<accession>A0ABX8YQJ9</accession>
<protein>
    <recommendedName>
        <fullName evidence="3">HK97 gp10 family phage protein</fullName>
    </recommendedName>
</protein>